<dbReference type="EMBL" id="FQUA01000001">
    <property type="protein sequence ID" value="SHE27857.1"/>
    <property type="molecule type" value="Genomic_DNA"/>
</dbReference>
<dbReference type="GO" id="GO:0002953">
    <property type="term" value="F:5'-deoxynucleotidase activity"/>
    <property type="evidence" value="ECO:0007669"/>
    <property type="project" value="UniProtKB-EC"/>
</dbReference>
<dbReference type="EC" id="3.1.3.89" evidence="5"/>
<evidence type="ECO:0000256" key="7">
    <source>
        <dbReference type="ARBA" id="ARBA00022801"/>
    </source>
</evidence>
<organism evidence="10 12">
    <name type="scientific">Anaerotignum propionicum DSM 1682</name>
    <dbReference type="NCBI Taxonomy" id="991789"/>
    <lineage>
        <taxon>Bacteria</taxon>
        <taxon>Bacillati</taxon>
        <taxon>Bacillota</taxon>
        <taxon>Clostridia</taxon>
        <taxon>Lachnospirales</taxon>
        <taxon>Anaerotignaceae</taxon>
        <taxon>Anaerotignum</taxon>
    </lineage>
</organism>
<feature type="domain" description="HD/PDEase" evidence="8">
    <location>
        <begin position="29"/>
        <end position="144"/>
    </location>
</feature>
<sequence>MTEQEFFNFIHTAENLKNNTRHSVTSQGRPESVAEHSWRVSLMALLLEDEIAGADFNKIIRMCILHDLGEAITGDIPSFLKTEADSAHEDQVVFRLMDTLPQPQRDKCKVLFEEMLALETKEAKIYKALDKLEAVIQHNEAPLSSWLPLEYELNQTYGKEEAERADEVILRLRLAEIERTKKKIETEHA</sequence>
<dbReference type="Pfam" id="PF13023">
    <property type="entry name" value="HD_3"/>
    <property type="match status" value="1"/>
</dbReference>
<keyword evidence="7 10" id="KW-0378">Hydrolase</keyword>
<name>A0A0X8VBF7_ANAPI</name>
<keyword evidence="6" id="KW-0479">Metal-binding</keyword>
<reference evidence="10" key="4">
    <citation type="submission" date="2016-11" db="EMBL/GenBank/DDBJ databases">
        <authorList>
            <person name="Varghese N."/>
            <person name="Submissions S."/>
        </authorList>
    </citation>
    <scope>NUCLEOTIDE SEQUENCE</scope>
    <source>
        <strain evidence="10">DSM 1682</strain>
    </source>
</reference>
<evidence type="ECO:0000313" key="9">
    <source>
        <dbReference type="EMBL" id="AMJ39849.1"/>
    </source>
</evidence>
<evidence type="ECO:0000256" key="3">
    <source>
        <dbReference type="ARBA" id="ARBA00001941"/>
    </source>
</evidence>
<dbReference type="Gene3D" id="1.10.3210.10">
    <property type="entry name" value="Hypothetical protein af1432"/>
    <property type="match status" value="1"/>
</dbReference>
<dbReference type="GO" id="GO:0046872">
    <property type="term" value="F:metal ion binding"/>
    <property type="evidence" value="ECO:0007669"/>
    <property type="project" value="UniProtKB-KW"/>
</dbReference>
<dbReference type="InterPro" id="IPR006674">
    <property type="entry name" value="HD_domain"/>
</dbReference>
<reference evidence="11" key="2">
    <citation type="submission" date="2016-01" db="EMBL/GenBank/DDBJ databases">
        <authorList>
            <person name="Poehlein A."/>
            <person name="Schlien K."/>
            <person name="Gottschalk G."/>
            <person name="Buckel W."/>
            <person name="Daniel R."/>
        </authorList>
    </citation>
    <scope>NUCLEOTIDE SEQUENCE [LARGE SCALE GENOMIC DNA]</scope>
    <source>
        <strain evidence="11">X2</strain>
    </source>
</reference>
<evidence type="ECO:0000313" key="11">
    <source>
        <dbReference type="Proteomes" id="UP000068026"/>
    </source>
</evidence>
<evidence type="ECO:0000256" key="2">
    <source>
        <dbReference type="ARBA" id="ARBA00001936"/>
    </source>
</evidence>
<dbReference type="AlphaFoldDB" id="A0A0X8VBF7"/>
<dbReference type="KEGG" id="cpro:CPRO_02260"/>
<dbReference type="GO" id="GO:0005737">
    <property type="term" value="C:cytoplasm"/>
    <property type="evidence" value="ECO:0007669"/>
    <property type="project" value="TreeGrafter"/>
</dbReference>
<dbReference type="SUPFAM" id="SSF109604">
    <property type="entry name" value="HD-domain/PDEase-like"/>
    <property type="match status" value="1"/>
</dbReference>
<evidence type="ECO:0000259" key="8">
    <source>
        <dbReference type="SMART" id="SM00471"/>
    </source>
</evidence>
<reference evidence="9 11" key="1">
    <citation type="journal article" date="2016" name="Genome Announc.">
        <title>Complete Genome Sequence of the Amino Acid-Fermenting Clostridium propionicum X2 (DSM 1682).</title>
        <authorList>
            <person name="Poehlein A."/>
            <person name="Schlien K."/>
            <person name="Chowdhury N.P."/>
            <person name="Gottschalk G."/>
            <person name="Buckel W."/>
            <person name="Daniel R."/>
        </authorList>
    </citation>
    <scope>NUCLEOTIDE SEQUENCE [LARGE SCALE GENOMIC DNA]</scope>
    <source>
        <strain evidence="9 11">X2</strain>
    </source>
</reference>
<comment type="cofactor">
    <cofactor evidence="3">
        <name>Co(2+)</name>
        <dbReference type="ChEBI" id="CHEBI:48828"/>
    </cofactor>
</comment>
<protein>
    <recommendedName>
        <fullName evidence="5">5'-deoxynucleotidase</fullName>
        <ecNumber evidence="5">3.1.3.89</ecNumber>
    </recommendedName>
</protein>
<evidence type="ECO:0000313" key="10">
    <source>
        <dbReference type="EMBL" id="SHE27857.1"/>
    </source>
</evidence>
<dbReference type="OrthoDB" id="9796032at2"/>
<evidence type="ECO:0000313" key="12">
    <source>
        <dbReference type="Proteomes" id="UP000184204"/>
    </source>
</evidence>
<dbReference type="PANTHER" id="PTHR11845">
    <property type="entry name" value="5'-DEOXYNUCLEOTIDASE HDDC2"/>
    <property type="match status" value="1"/>
</dbReference>
<dbReference type="EMBL" id="CP014223">
    <property type="protein sequence ID" value="AMJ39849.1"/>
    <property type="molecule type" value="Genomic_DNA"/>
</dbReference>
<evidence type="ECO:0000256" key="1">
    <source>
        <dbReference type="ARBA" id="ARBA00001638"/>
    </source>
</evidence>
<evidence type="ECO:0000256" key="5">
    <source>
        <dbReference type="ARBA" id="ARBA00012964"/>
    </source>
</evidence>
<comment type="cofactor">
    <cofactor evidence="2">
        <name>Mn(2+)</name>
        <dbReference type="ChEBI" id="CHEBI:29035"/>
    </cofactor>
</comment>
<dbReference type="Proteomes" id="UP000184204">
    <property type="component" value="Unassembled WGS sequence"/>
</dbReference>
<evidence type="ECO:0000256" key="4">
    <source>
        <dbReference type="ARBA" id="ARBA00011738"/>
    </source>
</evidence>
<evidence type="ECO:0000256" key="6">
    <source>
        <dbReference type="ARBA" id="ARBA00022723"/>
    </source>
</evidence>
<dbReference type="InterPro" id="IPR003607">
    <property type="entry name" value="HD/PDEase_dom"/>
</dbReference>
<comment type="catalytic activity">
    <reaction evidence="1">
        <text>a 2'-deoxyribonucleoside 5'-phosphate + H2O = a 2'-deoxyribonucleoside + phosphate</text>
        <dbReference type="Rhea" id="RHEA:36167"/>
        <dbReference type="ChEBI" id="CHEBI:15377"/>
        <dbReference type="ChEBI" id="CHEBI:18274"/>
        <dbReference type="ChEBI" id="CHEBI:43474"/>
        <dbReference type="ChEBI" id="CHEBI:65317"/>
        <dbReference type="EC" id="3.1.3.89"/>
    </reaction>
</comment>
<reference evidence="12" key="3">
    <citation type="submission" date="2016-11" db="EMBL/GenBank/DDBJ databases">
        <authorList>
            <person name="Jaros S."/>
            <person name="Januszkiewicz K."/>
            <person name="Wedrychowicz H."/>
        </authorList>
    </citation>
    <scope>NUCLEOTIDE SEQUENCE [LARGE SCALE GENOMIC DNA]</scope>
    <source>
        <strain evidence="12">DSM 1682</strain>
    </source>
</reference>
<keyword evidence="11" id="KW-1185">Reference proteome</keyword>
<proteinExistence type="predicted"/>
<gene>
    <name evidence="9" type="ORF">CPRO_02260</name>
    <name evidence="10" type="ORF">SAMN02745151_00128</name>
</gene>
<dbReference type="PANTHER" id="PTHR11845:SF13">
    <property type="entry name" value="5'-DEOXYNUCLEOTIDASE HDDC2"/>
    <property type="match status" value="1"/>
</dbReference>
<dbReference type="RefSeq" id="WP_066046882.1">
    <property type="nucleotide sequence ID" value="NZ_CP014223.1"/>
</dbReference>
<comment type="subunit">
    <text evidence="4">Homodimer.</text>
</comment>
<accession>A0A0X8VBF7</accession>
<dbReference type="InterPro" id="IPR039356">
    <property type="entry name" value="YfbR/HDDC2"/>
</dbReference>
<dbReference type="Proteomes" id="UP000068026">
    <property type="component" value="Chromosome"/>
</dbReference>
<dbReference type="SMART" id="SM00471">
    <property type="entry name" value="HDc"/>
    <property type="match status" value="1"/>
</dbReference>